<keyword evidence="3" id="KW-1185">Reference proteome</keyword>
<evidence type="ECO:0000313" key="3">
    <source>
        <dbReference type="Proteomes" id="UP000003706"/>
    </source>
</evidence>
<dbReference type="Proteomes" id="UP000003706">
    <property type="component" value="Unassembled WGS sequence"/>
</dbReference>
<comment type="caution">
    <text evidence="2">The sequence shown here is derived from an EMBL/GenBank/DDBJ whole genome shotgun (WGS) entry which is preliminary data.</text>
</comment>
<dbReference type="PANTHER" id="PTHR40690:SF1">
    <property type="entry name" value="DUF1611 DOMAIN-CONTAINING PROTEIN"/>
    <property type="match status" value="1"/>
</dbReference>
<reference evidence="2 3" key="1">
    <citation type="submission" date="2011-09" db="EMBL/GenBank/DDBJ databases">
        <title>The draft genome of Methanotorris formicicus Mc-S-70.</title>
        <authorList>
            <consortium name="US DOE Joint Genome Institute (JGI-PGF)"/>
            <person name="Lucas S."/>
            <person name="Han J."/>
            <person name="Lapidus A."/>
            <person name="Cheng J.-F."/>
            <person name="Goodwin L."/>
            <person name="Pitluck S."/>
            <person name="Peters L."/>
            <person name="Land M.L."/>
            <person name="Hauser L."/>
            <person name="Sieprawska-Lupa M."/>
            <person name="Takai K."/>
            <person name="Miyazaki J."/>
            <person name="Whitman W."/>
            <person name="Woyke T.J."/>
        </authorList>
    </citation>
    <scope>NUCLEOTIDE SEQUENCE [LARGE SCALE GENOMIC DNA]</scope>
    <source>
        <strain evidence="2 3">Mc-S-70</strain>
    </source>
</reference>
<feature type="domain" description="D-glutamate N-acetyltransferase-like C-terminal" evidence="1">
    <location>
        <begin position="109"/>
        <end position="292"/>
    </location>
</feature>
<dbReference type="PATRIC" id="fig|647171.4.peg.1553"/>
<dbReference type="InterPro" id="IPR027417">
    <property type="entry name" value="P-loop_NTPase"/>
</dbReference>
<dbReference type="Gene3D" id="3.40.50.300">
    <property type="entry name" value="P-loop containing nucleotide triphosphate hydrolases"/>
    <property type="match status" value="1"/>
</dbReference>
<dbReference type="PANTHER" id="PTHR40690">
    <property type="entry name" value="GLL3100 PROTEIN"/>
    <property type="match status" value="1"/>
</dbReference>
<dbReference type="PIRSF" id="PIRSF026760">
    <property type="entry name" value="UCP026760"/>
    <property type="match status" value="1"/>
</dbReference>
<dbReference type="RefSeq" id="WP_007045021.1">
    <property type="nucleotide sequence ID" value="NZ_AGJL01000048.1"/>
</dbReference>
<evidence type="ECO:0000259" key="1">
    <source>
        <dbReference type="Pfam" id="PF07755"/>
    </source>
</evidence>
<name>H1L0M1_9EURY</name>
<organism evidence="2 3">
    <name type="scientific">Methanotorris formicicus Mc-S-70</name>
    <dbReference type="NCBI Taxonomy" id="647171"/>
    <lineage>
        <taxon>Archaea</taxon>
        <taxon>Methanobacteriati</taxon>
        <taxon>Methanobacteriota</taxon>
        <taxon>Methanomada group</taxon>
        <taxon>Methanococci</taxon>
        <taxon>Methanococcales</taxon>
        <taxon>Methanocaldococcaceae</taxon>
        <taxon>Methanotorris</taxon>
    </lineage>
</organism>
<sequence>MVERAKISHENKVSDGLRKFSNITIDEKYYDTFIWTREILYREDLKIWTESIASEIEKGKNIYNMARLYRVNDVKNLMDLAYSYGVEVFDTSNPQRFKELRKFAEEGLKGIKSKVITIMGTGRQCGKFTTSFILKKELEKRGYSVGMVGTDPHALLCGADEMVIPQVIESCHVAPTIFGAVKKVDLMDRDVIIVSSQTGILADALEVGTGRGGGVISTAILMGSKPDFTILATKETNIELIKKNIKIIELLSDKEVVGITFNSKNLGFEKTEKVINYLSSNLNLPVADVVKNINLKDIVDCIGERI</sequence>
<proteinExistence type="predicted"/>
<protein>
    <recommendedName>
        <fullName evidence="1">D-glutamate N-acetyltransferase-like C-terminal domain-containing protein</fullName>
    </recommendedName>
</protein>
<dbReference type="OrthoDB" id="64954at2157"/>
<dbReference type="SUPFAM" id="SSF52540">
    <property type="entry name" value="P-loop containing nucleoside triphosphate hydrolases"/>
    <property type="match status" value="1"/>
</dbReference>
<gene>
    <name evidence="2" type="ORF">MetfoDRAFT_1595</name>
</gene>
<accession>H1L0M1</accession>
<dbReference type="AlphaFoldDB" id="H1L0M1"/>
<dbReference type="InterPro" id="IPR035086">
    <property type="entry name" value="DgcN-like_C"/>
</dbReference>
<dbReference type="EMBL" id="AGJL01000048">
    <property type="protein sequence ID" value="EHP84638.1"/>
    <property type="molecule type" value="Genomic_DNA"/>
</dbReference>
<evidence type="ECO:0000313" key="2">
    <source>
        <dbReference type="EMBL" id="EHP84638.1"/>
    </source>
</evidence>
<dbReference type="InterPro" id="IPR011669">
    <property type="entry name" value="DgcN-like"/>
</dbReference>
<dbReference type="STRING" id="647171.MetfoDRAFT_1595"/>
<dbReference type="Pfam" id="PF07755">
    <property type="entry name" value="DUF1611"/>
    <property type="match status" value="1"/>
</dbReference>